<dbReference type="InterPro" id="IPR001789">
    <property type="entry name" value="Sig_transdc_resp-reg_receiver"/>
</dbReference>
<evidence type="ECO:0000256" key="2">
    <source>
        <dbReference type="ARBA" id="ARBA00023125"/>
    </source>
</evidence>
<accession>A0A3S2TRS2</accession>
<dbReference type="PROSITE" id="PS00622">
    <property type="entry name" value="HTH_LUXR_1"/>
    <property type="match status" value="1"/>
</dbReference>
<name>A0A3S2TRS2_9BURK</name>
<dbReference type="Pfam" id="PF00196">
    <property type="entry name" value="GerE"/>
    <property type="match status" value="1"/>
</dbReference>
<dbReference type="AlphaFoldDB" id="A0A3S2TRS2"/>
<dbReference type="OrthoDB" id="9816469at2"/>
<feature type="modified residue" description="4-aspartylphosphate" evidence="3">
    <location>
        <position position="61"/>
    </location>
</feature>
<dbReference type="EMBL" id="SACT01000002">
    <property type="protein sequence ID" value="RVT52407.1"/>
    <property type="molecule type" value="Genomic_DNA"/>
</dbReference>
<dbReference type="Pfam" id="PF00072">
    <property type="entry name" value="Response_reg"/>
    <property type="match status" value="1"/>
</dbReference>
<dbReference type="SUPFAM" id="SSF46894">
    <property type="entry name" value="C-terminal effector domain of the bipartite response regulators"/>
    <property type="match status" value="1"/>
</dbReference>
<feature type="domain" description="Response regulatory" evidence="5">
    <location>
        <begin position="10"/>
        <end position="126"/>
    </location>
</feature>
<dbReference type="RefSeq" id="WP_128197692.1">
    <property type="nucleotide sequence ID" value="NZ_SACT01000002.1"/>
</dbReference>
<comment type="caution">
    <text evidence="6">The sequence shown here is derived from an EMBL/GenBank/DDBJ whole genome shotgun (WGS) entry which is preliminary data.</text>
</comment>
<dbReference type="PROSITE" id="PS50110">
    <property type="entry name" value="RESPONSE_REGULATORY"/>
    <property type="match status" value="1"/>
</dbReference>
<dbReference type="SUPFAM" id="SSF52172">
    <property type="entry name" value="CheY-like"/>
    <property type="match status" value="1"/>
</dbReference>
<dbReference type="GO" id="GO:0003677">
    <property type="term" value="F:DNA binding"/>
    <property type="evidence" value="ECO:0007669"/>
    <property type="project" value="UniProtKB-KW"/>
</dbReference>
<keyword evidence="2" id="KW-0238">DNA-binding</keyword>
<keyword evidence="1 3" id="KW-0597">Phosphoprotein</keyword>
<dbReference type="SMART" id="SM00448">
    <property type="entry name" value="REC"/>
    <property type="match status" value="1"/>
</dbReference>
<dbReference type="InterPro" id="IPR058245">
    <property type="entry name" value="NreC/VraR/RcsB-like_REC"/>
</dbReference>
<protein>
    <submittedName>
        <fullName evidence="6">Response regulator</fullName>
    </submittedName>
</protein>
<dbReference type="PANTHER" id="PTHR43214">
    <property type="entry name" value="TWO-COMPONENT RESPONSE REGULATOR"/>
    <property type="match status" value="1"/>
</dbReference>
<evidence type="ECO:0000256" key="1">
    <source>
        <dbReference type="ARBA" id="ARBA00022553"/>
    </source>
</evidence>
<dbReference type="GO" id="GO:0000160">
    <property type="term" value="P:phosphorelay signal transduction system"/>
    <property type="evidence" value="ECO:0007669"/>
    <property type="project" value="InterPro"/>
</dbReference>
<sequence>MTEATATPLRLVLVDDHALCRTGLTDLLHHRGGMQVLAALSDPDEVLRVLREQRPDLVVLDLRMPAIDGLTLLRRLRAEGVDTPAMILTMSDAEADLSAALRLGVRGYLLKDMEPEMVIASIERCARGELVVAPAMTLKLARMLEGGPAAGADRRGQLASLTEREREILDHVARGESNKAIARALDISHDTVKLHVRHILAKLNLSSRVEAAVFAVEARSEPDGGR</sequence>
<organism evidence="6 7">
    <name type="scientific">Rubrivivax albus</name>
    <dbReference type="NCBI Taxonomy" id="2499835"/>
    <lineage>
        <taxon>Bacteria</taxon>
        <taxon>Pseudomonadati</taxon>
        <taxon>Pseudomonadota</taxon>
        <taxon>Betaproteobacteria</taxon>
        <taxon>Burkholderiales</taxon>
        <taxon>Sphaerotilaceae</taxon>
        <taxon>Rubrivivax</taxon>
    </lineage>
</organism>
<dbReference type="InterPro" id="IPR016032">
    <property type="entry name" value="Sig_transdc_resp-reg_C-effctor"/>
</dbReference>
<evidence type="ECO:0000256" key="3">
    <source>
        <dbReference type="PROSITE-ProRule" id="PRU00169"/>
    </source>
</evidence>
<dbReference type="Proteomes" id="UP000288178">
    <property type="component" value="Unassembled WGS sequence"/>
</dbReference>
<evidence type="ECO:0000313" key="6">
    <source>
        <dbReference type="EMBL" id="RVT52407.1"/>
    </source>
</evidence>
<keyword evidence="7" id="KW-1185">Reference proteome</keyword>
<evidence type="ECO:0000313" key="7">
    <source>
        <dbReference type="Proteomes" id="UP000288178"/>
    </source>
</evidence>
<reference evidence="6 7" key="1">
    <citation type="submission" date="2019-01" db="EMBL/GenBank/DDBJ databases">
        <authorList>
            <person name="Chen W.-M."/>
        </authorList>
    </citation>
    <scope>NUCLEOTIDE SEQUENCE [LARGE SCALE GENOMIC DNA]</scope>
    <source>
        <strain evidence="6 7">ICH-3</strain>
    </source>
</reference>
<dbReference type="InterPro" id="IPR039420">
    <property type="entry name" value="WalR-like"/>
</dbReference>
<dbReference type="PRINTS" id="PR00038">
    <property type="entry name" value="HTHLUXR"/>
</dbReference>
<evidence type="ECO:0000259" key="4">
    <source>
        <dbReference type="PROSITE" id="PS50043"/>
    </source>
</evidence>
<evidence type="ECO:0000259" key="5">
    <source>
        <dbReference type="PROSITE" id="PS50110"/>
    </source>
</evidence>
<dbReference type="Gene3D" id="3.40.50.2300">
    <property type="match status" value="1"/>
</dbReference>
<proteinExistence type="predicted"/>
<dbReference type="GO" id="GO:0006355">
    <property type="term" value="P:regulation of DNA-templated transcription"/>
    <property type="evidence" value="ECO:0007669"/>
    <property type="project" value="InterPro"/>
</dbReference>
<feature type="domain" description="HTH luxR-type" evidence="4">
    <location>
        <begin position="154"/>
        <end position="219"/>
    </location>
</feature>
<gene>
    <name evidence="6" type="ORF">ENE75_08185</name>
</gene>
<dbReference type="SMART" id="SM00421">
    <property type="entry name" value="HTH_LUXR"/>
    <property type="match status" value="1"/>
</dbReference>
<dbReference type="InterPro" id="IPR000792">
    <property type="entry name" value="Tscrpt_reg_LuxR_C"/>
</dbReference>
<dbReference type="PROSITE" id="PS50043">
    <property type="entry name" value="HTH_LUXR_2"/>
    <property type="match status" value="1"/>
</dbReference>
<dbReference type="PANTHER" id="PTHR43214:SF38">
    <property type="entry name" value="NITRATE_NITRITE RESPONSE REGULATOR PROTEIN NARL"/>
    <property type="match status" value="1"/>
</dbReference>
<dbReference type="CDD" id="cd17535">
    <property type="entry name" value="REC_NarL-like"/>
    <property type="match status" value="1"/>
</dbReference>
<dbReference type="CDD" id="cd06170">
    <property type="entry name" value="LuxR_C_like"/>
    <property type="match status" value="1"/>
</dbReference>
<dbReference type="InterPro" id="IPR011006">
    <property type="entry name" value="CheY-like_superfamily"/>
</dbReference>